<evidence type="ECO:0000256" key="1">
    <source>
        <dbReference type="ARBA" id="ARBA00004606"/>
    </source>
</evidence>
<keyword evidence="9" id="KW-1185">Reference proteome</keyword>
<proteinExistence type="inferred from homology"/>
<dbReference type="Gene3D" id="3.90.550.50">
    <property type="match status" value="1"/>
</dbReference>
<feature type="region of interest" description="Disordered" evidence="7">
    <location>
        <begin position="1"/>
        <end position="25"/>
    </location>
</feature>
<keyword evidence="6" id="KW-0472">Membrane</keyword>
<evidence type="ECO:0000256" key="2">
    <source>
        <dbReference type="ARBA" id="ARBA00006462"/>
    </source>
</evidence>
<reference evidence="8 9" key="1">
    <citation type="journal article" date="2014" name="Nat. Commun.">
        <title>Klebsormidium flaccidum genome reveals primary factors for plant terrestrial adaptation.</title>
        <authorList>
            <person name="Hori K."/>
            <person name="Maruyama F."/>
            <person name="Fujisawa T."/>
            <person name="Togashi T."/>
            <person name="Yamamoto N."/>
            <person name="Seo M."/>
            <person name="Sato S."/>
            <person name="Yamada T."/>
            <person name="Mori H."/>
            <person name="Tajima N."/>
            <person name="Moriyama T."/>
            <person name="Ikeuchi M."/>
            <person name="Watanabe M."/>
            <person name="Wada H."/>
            <person name="Kobayashi K."/>
            <person name="Saito M."/>
            <person name="Masuda T."/>
            <person name="Sasaki-Sekimoto Y."/>
            <person name="Mashiguchi K."/>
            <person name="Awai K."/>
            <person name="Shimojima M."/>
            <person name="Masuda S."/>
            <person name="Iwai M."/>
            <person name="Nobusawa T."/>
            <person name="Narise T."/>
            <person name="Kondo S."/>
            <person name="Saito H."/>
            <person name="Sato R."/>
            <person name="Murakawa M."/>
            <person name="Ihara Y."/>
            <person name="Oshima-Yamada Y."/>
            <person name="Ohtaka K."/>
            <person name="Satoh M."/>
            <person name="Sonobe K."/>
            <person name="Ishii M."/>
            <person name="Ohtani R."/>
            <person name="Kanamori-Sato M."/>
            <person name="Honoki R."/>
            <person name="Miyazaki D."/>
            <person name="Mochizuki H."/>
            <person name="Umetsu J."/>
            <person name="Higashi K."/>
            <person name="Shibata D."/>
            <person name="Kamiya Y."/>
            <person name="Sato N."/>
            <person name="Nakamura Y."/>
            <person name="Tabata S."/>
            <person name="Ida S."/>
            <person name="Kurokawa K."/>
            <person name="Ohta H."/>
        </authorList>
    </citation>
    <scope>NUCLEOTIDE SEQUENCE [LARGE SCALE GENOMIC DNA]</scope>
    <source>
        <strain evidence="8 9">NIES-2285</strain>
    </source>
</reference>
<evidence type="ECO:0000256" key="6">
    <source>
        <dbReference type="ARBA" id="ARBA00023136"/>
    </source>
</evidence>
<comment type="subcellular location">
    <subcellularLocation>
        <location evidence="1">Membrane</location>
        <topology evidence="1">Single-pass type II membrane protein</topology>
    </subcellularLocation>
</comment>
<dbReference type="GO" id="GO:0016020">
    <property type="term" value="C:membrane"/>
    <property type="evidence" value="ECO:0007669"/>
    <property type="project" value="UniProtKB-SubCell"/>
</dbReference>
<protein>
    <recommendedName>
        <fullName evidence="10">Hexosyltransferase</fullName>
    </recommendedName>
</protein>
<evidence type="ECO:0000256" key="4">
    <source>
        <dbReference type="ARBA" id="ARBA00022968"/>
    </source>
</evidence>
<accession>A0A1Y1HXH5</accession>
<gene>
    <name evidence="8" type="ORF">KFL_001120060</name>
</gene>
<evidence type="ECO:0000313" key="9">
    <source>
        <dbReference type="Proteomes" id="UP000054558"/>
    </source>
</evidence>
<dbReference type="EMBL" id="DF237061">
    <property type="protein sequence ID" value="GAQ82462.1"/>
    <property type="molecule type" value="Genomic_DNA"/>
</dbReference>
<evidence type="ECO:0008006" key="10">
    <source>
        <dbReference type="Google" id="ProtNLM"/>
    </source>
</evidence>
<evidence type="ECO:0000256" key="7">
    <source>
        <dbReference type="SAM" id="MobiDB-lite"/>
    </source>
</evidence>
<evidence type="ECO:0000256" key="3">
    <source>
        <dbReference type="ARBA" id="ARBA00022692"/>
    </source>
</evidence>
<dbReference type="AlphaFoldDB" id="A0A1Y1HXH5"/>
<keyword evidence="3" id="KW-0812">Transmembrane</keyword>
<comment type="similarity">
    <text evidence="2">Belongs to the glycosyltransferase 31 family. Beta3-Gal-T subfamily.</text>
</comment>
<sequence>MSGLEALTEDINVQTDTTSDEDSEARSFVKPFDDWWHITILIHTTKETWETQAAAVKATWLAEPLPPGVRLRPGLPKEPKGAGNERAVQSLIQVLKTGPSLWYIKVSDETYVNLAAITSQSLASLESPQERPHYVGDCACSWEEGNSRCSKMKYFDCSVFARLEGTSADGDGYEAVTGYEADTGGYEAVTKRIRRGYACGGPGYILSYAAVKQFVAFEQESGAARGLEDMMIGDAMQRHLGTTCTESPIGTFALVTIEEGETSDIGIERARASNRTLGTMYKMRPDMMRTLHQQLADRRTGSQEK</sequence>
<dbReference type="InterPro" id="IPR026050">
    <property type="entry name" value="C1GALT1/C1GALT1_chp1"/>
</dbReference>
<evidence type="ECO:0000256" key="5">
    <source>
        <dbReference type="ARBA" id="ARBA00022989"/>
    </source>
</evidence>
<keyword evidence="5" id="KW-1133">Transmembrane helix</keyword>
<evidence type="ECO:0000313" key="8">
    <source>
        <dbReference type="EMBL" id="GAQ82462.1"/>
    </source>
</evidence>
<dbReference type="Proteomes" id="UP000054558">
    <property type="component" value="Unassembled WGS sequence"/>
</dbReference>
<name>A0A1Y1HXH5_KLENI</name>
<dbReference type="PANTHER" id="PTHR23033">
    <property type="entry name" value="BETA1,3-GALACTOSYLTRANSFERASE"/>
    <property type="match status" value="1"/>
</dbReference>
<keyword evidence="4" id="KW-0735">Signal-anchor</keyword>
<organism evidence="8 9">
    <name type="scientific">Klebsormidium nitens</name>
    <name type="common">Green alga</name>
    <name type="synonym">Ulothrix nitens</name>
    <dbReference type="NCBI Taxonomy" id="105231"/>
    <lineage>
        <taxon>Eukaryota</taxon>
        <taxon>Viridiplantae</taxon>
        <taxon>Streptophyta</taxon>
        <taxon>Klebsormidiophyceae</taxon>
        <taxon>Klebsormidiales</taxon>
        <taxon>Klebsormidiaceae</taxon>
        <taxon>Klebsormidium</taxon>
    </lineage>
</organism>